<evidence type="ECO:0000259" key="4">
    <source>
        <dbReference type="Pfam" id="PF03446"/>
    </source>
</evidence>
<proteinExistence type="predicted"/>
<keyword evidence="2" id="KW-0520">NAD</keyword>
<dbReference type="InterPro" id="IPR008927">
    <property type="entry name" value="6-PGluconate_DH-like_C_sf"/>
</dbReference>
<dbReference type="SUPFAM" id="SSF48179">
    <property type="entry name" value="6-phosphogluconate dehydrogenase C-terminal domain-like"/>
    <property type="match status" value="1"/>
</dbReference>
<evidence type="ECO:0000313" key="6">
    <source>
        <dbReference type="EMBL" id="RCL73280.1"/>
    </source>
</evidence>
<dbReference type="Gene3D" id="3.40.50.720">
    <property type="entry name" value="NAD(P)-binding Rossmann-like Domain"/>
    <property type="match status" value="1"/>
</dbReference>
<evidence type="ECO:0000313" key="7">
    <source>
        <dbReference type="Proteomes" id="UP000253570"/>
    </source>
</evidence>
<dbReference type="EMBL" id="QOQD01000008">
    <property type="protein sequence ID" value="RCL73280.1"/>
    <property type="molecule type" value="Genomic_DNA"/>
</dbReference>
<dbReference type="InterPro" id="IPR006115">
    <property type="entry name" value="6PGDH_NADP-bd"/>
</dbReference>
<keyword evidence="1" id="KW-0560">Oxidoreductase</keyword>
<reference evidence="6 7" key="1">
    <citation type="journal article" date="2018" name="Microbiome">
        <title>Fine metagenomic profile of the Mediterranean stratified and mixed water columns revealed by assembly and recruitment.</title>
        <authorList>
            <person name="Haro-Moreno J.M."/>
            <person name="Lopez-Perez M."/>
            <person name="De La Torre J.R."/>
            <person name="Picazo A."/>
            <person name="Camacho A."/>
            <person name="Rodriguez-Valera F."/>
        </authorList>
    </citation>
    <scope>NUCLEOTIDE SEQUENCE [LARGE SCALE GENOMIC DNA]</scope>
    <source>
        <strain evidence="6">MED-G57</strain>
    </source>
</reference>
<dbReference type="GO" id="GO:0050661">
    <property type="term" value="F:NADP binding"/>
    <property type="evidence" value="ECO:0007669"/>
    <property type="project" value="InterPro"/>
</dbReference>
<dbReference type="Pfam" id="PF14833">
    <property type="entry name" value="NAD_binding_11"/>
    <property type="match status" value="1"/>
</dbReference>
<dbReference type="InterPro" id="IPR029154">
    <property type="entry name" value="HIBADH-like_NADP-bd"/>
</dbReference>
<feature type="domain" description="3-hydroxyisobutyrate dehydrogenase-like NAD-binding" evidence="5">
    <location>
        <begin position="169"/>
        <end position="286"/>
    </location>
</feature>
<dbReference type="Gene3D" id="1.10.1040.10">
    <property type="entry name" value="N-(1-d-carboxylethyl)-l-norvaline Dehydrogenase, domain 2"/>
    <property type="match status" value="1"/>
</dbReference>
<dbReference type="PIRSF" id="PIRSF000103">
    <property type="entry name" value="HIBADH"/>
    <property type="match status" value="1"/>
</dbReference>
<dbReference type="InterPro" id="IPR036291">
    <property type="entry name" value="NAD(P)-bd_dom_sf"/>
</dbReference>
<comment type="caution">
    <text evidence="6">The sequence shown here is derived from an EMBL/GenBank/DDBJ whole genome shotgun (WGS) entry which is preliminary data.</text>
</comment>
<evidence type="ECO:0000256" key="3">
    <source>
        <dbReference type="PIRSR" id="PIRSR000103-1"/>
    </source>
</evidence>
<dbReference type="GO" id="GO:0016616">
    <property type="term" value="F:oxidoreductase activity, acting on the CH-OH group of donors, NAD or NADP as acceptor"/>
    <property type="evidence" value="ECO:0007669"/>
    <property type="project" value="TreeGrafter"/>
</dbReference>
<accession>A0A368DN74</accession>
<sequence>MTSPKYQSVSVIGVGQMGHGISKNIDKVGMLKSLFDSNLNALSEFDDRNDIYINDLSNSIQSCDVFIFIVPSTKEILDFLFSNNTILKIKKNSIVIDLTTSNPEDSLKLSEDLYNNGLHYIDCGMTGGALGADKGSLTLMIGGENEIIEKVRPILESFTNSLFHVGKTGSGHALKLIHNMATHSIFLTTVEAVRSAEELGIDAEKVIEVFNSGNARSYISESRFPNHILSKKWDGRSRVSNLYKDLNMATTLLNKMDVKCPYGDLTTEILESAIKMDFEDTDFTKLFLEYYNLLDQ</sequence>
<dbReference type="Pfam" id="PF03446">
    <property type="entry name" value="NAD_binding_2"/>
    <property type="match status" value="1"/>
</dbReference>
<dbReference type="AlphaFoldDB" id="A0A368DN74"/>
<dbReference type="PANTHER" id="PTHR22981">
    <property type="entry name" value="3-HYDROXYISOBUTYRATE DEHYDROGENASE-RELATED"/>
    <property type="match status" value="1"/>
</dbReference>
<name>A0A368DN74_9PROT</name>
<dbReference type="PANTHER" id="PTHR22981:SF7">
    <property type="entry name" value="3-HYDROXYISOBUTYRATE DEHYDROGENASE, MITOCHONDRIAL"/>
    <property type="match status" value="1"/>
</dbReference>
<dbReference type="SUPFAM" id="SSF51735">
    <property type="entry name" value="NAD(P)-binding Rossmann-fold domains"/>
    <property type="match status" value="1"/>
</dbReference>
<gene>
    <name evidence="6" type="ORF">DBW71_04095</name>
</gene>
<dbReference type="GO" id="GO:0051287">
    <property type="term" value="F:NAD binding"/>
    <property type="evidence" value="ECO:0007669"/>
    <property type="project" value="InterPro"/>
</dbReference>
<dbReference type="InterPro" id="IPR013328">
    <property type="entry name" value="6PGD_dom2"/>
</dbReference>
<feature type="domain" description="6-phosphogluconate dehydrogenase NADP-binding" evidence="4">
    <location>
        <begin position="9"/>
        <end position="166"/>
    </location>
</feature>
<dbReference type="InterPro" id="IPR015815">
    <property type="entry name" value="HIBADH-related"/>
</dbReference>
<protein>
    <submittedName>
        <fullName evidence="6">NAD(P)-dependent oxidoreductase</fullName>
    </submittedName>
</protein>
<evidence type="ECO:0000256" key="2">
    <source>
        <dbReference type="ARBA" id="ARBA00023027"/>
    </source>
</evidence>
<feature type="active site" evidence="3">
    <location>
        <position position="175"/>
    </location>
</feature>
<evidence type="ECO:0000259" key="5">
    <source>
        <dbReference type="Pfam" id="PF14833"/>
    </source>
</evidence>
<organism evidence="6 7">
    <name type="scientific">PS1 clade bacterium</name>
    <dbReference type="NCBI Taxonomy" id="2175152"/>
    <lineage>
        <taxon>Bacteria</taxon>
        <taxon>Pseudomonadati</taxon>
        <taxon>Pseudomonadota</taxon>
        <taxon>Alphaproteobacteria</taxon>
        <taxon>PS1 clade</taxon>
    </lineage>
</organism>
<evidence type="ECO:0000256" key="1">
    <source>
        <dbReference type="ARBA" id="ARBA00023002"/>
    </source>
</evidence>
<dbReference type="Proteomes" id="UP000253570">
    <property type="component" value="Unassembled WGS sequence"/>
</dbReference>